<name>A0A2H4J8B9_9CAUD</name>
<dbReference type="EMBL" id="MF417903">
    <property type="protein sequence ID" value="ASN70233.1"/>
    <property type="molecule type" value="Genomic_DNA"/>
</dbReference>
<protein>
    <recommendedName>
        <fullName evidence="2">DUF3383 family protein</fullName>
    </recommendedName>
</protein>
<accession>A0A2H4J8B9</accession>
<evidence type="ECO:0008006" key="2">
    <source>
        <dbReference type="Google" id="ProtNLM"/>
    </source>
</evidence>
<sequence>MPLSDVKVKIDILKPTTLVGLGIPLILVKNTSATESVYREYGSLESLKQNYGESTATYKKAAAIFAQGDNAPNKVAVASFGHEFETGDTENPKQVFSVRNALEEYFDKDFHFVLLAAVNAEDRLEASKFFEEKSYKFVVLKVASFDELEQYTGKDRTIVFHHPLVDEEPDAALIGAIANKPVGSVSWKFKNLVGVTPQDFKVDTLENIHKAGAIAFVTKAGRNQTSEGITASGEFIDVLHGKDWVKLNIETSIQTALSTTDKIPYTNEGFALLESQIINVLETAFTNGIIAPDEDGQPVYSVQSKGRSEMTDENRKNRVYDGLSFTFELAGAVHTAEITGEIII</sequence>
<organism evidence="1">
    <name type="scientific">uncultured Caudovirales phage</name>
    <dbReference type="NCBI Taxonomy" id="2100421"/>
    <lineage>
        <taxon>Viruses</taxon>
        <taxon>Duplodnaviria</taxon>
        <taxon>Heunggongvirae</taxon>
        <taxon>Uroviricota</taxon>
        <taxon>Caudoviricetes</taxon>
        <taxon>Peduoviridae</taxon>
        <taxon>Maltschvirus</taxon>
        <taxon>Maltschvirus maltsch</taxon>
    </lineage>
</organism>
<reference evidence="1" key="1">
    <citation type="submission" date="2017-06" db="EMBL/GenBank/DDBJ databases">
        <title>Novel phages from South African skin metaviromes.</title>
        <authorList>
            <person name="van Zyl L.J."/>
            <person name="Abrahams Y."/>
            <person name="Stander E.A."/>
            <person name="Kirby B.M."/>
            <person name="Clavaud C."/>
            <person name="Farcet C."/>
            <person name="Breton L."/>
            <person name="Trindade M.I."/>
        </authorList>
    </citation>
    <scope>NUCLEOTIDE SEQUENCE</scope>
</reference>
<dbReference type="InterPro" id="IPR021808">
    <property type="entry name" value="DUF3383"/>
</dbReference>
<proteinExistence type="predicted"/>
<evidence type="ECO:0000313" key="1">
    <source>
        <dbReference type="EMBL" id="ASN70233.1"/>
    </source>
</evidence>
<dbReference type="Pfam" id="PF11863">
    <property type="entry name" value="DUF3383"/>
    <property type="match status" value="1"/>
</dbReference>
<gene>
    <name evidence="1" type="ORF">10F3_48</name>
</gene>